<dbReference type="EMBL" id="JBHSBU010000001">
    <property type="protein sequence ID" value="MFC4158723.1"/>
    <property type="molecule type" value="Genomic_DNA"/>
</dbReference>
<name>A0ABV8MNM2_9NEIS</name>
<gene>
    <name evidence="3" type="ORF">ACFOW7_05030</name>
</gene>
<accession>A0ABV8MNM2</accession>
<feature type="chain" id="PRO_5046949508" description="Secreted protein" evidence="2">
    <location>
        <begin position="18"/>
        <end position="140"/>
    </location>
</feature>
<feature type="compositionally biased region" description="Basic and acidic residues" evidence="1">
    <location>
        <begin position="41"/>
        <end position="59"/>
    </location>
</feature>
<keyword evidence="2" id="KW-0732">Signal</keyword>
<organism evidence="3 4">
    <name type="scientific">Chitinimonas lacunae</name>
    <dbReference type="NCBI Taxonomy" id="1963018"/>
    <lineage>
        <taxon>Bacteria</taxon>
        <taxon>Pseudomonadati</taxon>
        <taxon>Pseudomonadota</taxon>
        <taxon>Betaproteobacteria</taxon>
        <taxon>Neisseriales</taxon>
        <taxon>Chitinibacteraceae</taxon>
        <taxon>Chitinimonas</taxon>
    </lineage>
</organism>
<comment type="caution">
    <text evidence="3">The sequence shown here is derived from an EMBL/GenBank/DDBJ whole genome shotgun (WGS) entry which is preliminary data.</text>
</comment>
<dbReference type="Proteomes" id="UP001595791">
    <property type="component" value="Unassembled WGS sequence"/>
</dbReference>
<evidence type="ECO:0008006" key="5">
    <source>
        <dbReference type="Google" id="ProtNLM"/>
    </source>
</evidence>
<proteinExistence type="predicted"/>
<keyword evidence="4" id="KW-1185">Reference proteome</keyword>
<reference evidence="4" key="1">
    <citation type="journal article" date="2019" name="Int. J. Syst. Evol. Microbiol.">
        <title>The Global Catalogue of Microorganisms (GCM) 10K type strain sequencing project: providing services to taxonomists for standard genome sequencing and annotation.</title>
        <authorList>
            <consortium name="The Broad Institute Genomics Platform"/>
            <consortium name="The Broad Institute Genome Sequencing Center for Infectious Disease"/>
            <person name="Wu L."/>
            <person name="Ma J."/>
        </authorList>
    </citation>
    <scope>NUCLEOTIDE SEQUENCE [LARGE SCALE GENOMIC DNA]</scope>
    <source>
        <strain evidence="4">LMG 29894</strain>
    </source>
</reference>
<evidence type="ECO:0000256" key="2">
    <source>
        <dbReference type="SAM" id="SignalP"/>
    </source>
</evidence>
<feature type="region of interest" description="Disordered" evidence="1">
    <location>
        <begin position="39"/>
        <end position="60"/>
    </location>
</feature>
<feature type="signal peptide" evidence="2">
    <location>
        <begin position="1"/>
        <end position="17"/>
    </location>
</feature>
<evidence type="ECO:0000313" key="4">
    <source>
        <dbReference type="Proteomes" id="UP001595791"/>
    </source>
</evidence>
<dbReference type="RefSeq" id="WP_378161709.1">
    <property type="nucleotide sequence ID" value="NZ_JBHSBU010000001.1"/>
</dbReference>
<protein>
    <recommendedName>
        <fullName evidence="5">Secreted protein</fullName>
    </recommendedName>
</protein>
<evidence type="ECO:0000256" key="1">
    <source>
        <dbReference type="SAM" id="MobiDB-lite"/>
    </source>
</evidence>
<evidence type="ECO:0000313" key="3">
    <source>
        <dbReference type="EMBL" id="MFC4158723.1"/>
    </source>
</evidence>
<sequence>MKLLYLLCMVLAMPVLASNEDYERGYRRGYEDGFRAGTRQQVDDERGTISDGRPVDRPRPPARITVAQARYGSWRNECDVTDWVAQRANGRYSLMVQVTNEMCGDPDRGKSKSLQVRYYCGDKEKTASAPEHRNISLSCP</sequence>